<comment type="similarity">
    <text evidence="10">Belongs to the MurCDEF family. MurF subfamily.</text>
</comment>
<keyword evidence="3 10" id="KW-0132">Cell division</keyword>
<dbReference type="Pfam" id="PF02875">
    <property type="entry name" value="Mur_ligase_C"/>
    <property type="match status" value="1"/>
</dbReference>
<evidence type="ECO:0000256" key="4">
    <source>
        <dbReference type="ARBA" id="ARBA00022741"/>
    </source>
</evidence>
<keyword evidence="6 10" id="KW-0133">Cell shape</keyword>
<dbReference type="InterPro" id="IPR036565">
    <property type="entry name" value="Mur-like_cat_sf"/>
</dbReference>
<keyword evidence="16" id="KW-1185">Reference proteome</keyword>
<feature type="domain" description="Mur ligase N-terminal catalytic" evidence="12">
    <location>
        <begin position="29"/>
        <end position="102"/>
    </location>
</feature>
<evidence type="ECO:0000256" key="9">
    <source>
        <dbReference type="ARBA" id="ARBA00023316"/>
    </source>
</evidence>
<dbReference type="Gene3D" id="3.90.190.20">
    <property type="entry name" value="Mur ligase, C-terminal domain"/>
    <property type="match status" value="1"/>
</dbReference>
<dbReference type="GO" id="GO:0008360">
    <property type="term" value="P:regulation of cell shape"/>
    <property type="evidence" value="ECO:0007669"/>
    <property type="project" value="UniProtKB-KW"/>
</dbReference>
<comment type="pathway">
    <text evidence="10 11">Cell wall biogenesis; peptidoglycan biosynthesis.</text>
</comment>
<dbReference type="InterPro" id="IPR036615">
    <property type="entry name" value="Mur_ligase_C_dom_sf"/>
</dbReference>
<dbReference type="NCBIfam" id="TIGR01143">
    <property type="entry name" value="murF"/>
    <property type="match status" value="1"/>
</dbReference>
<reference evidence="15 16" key="1">
    <citation type="submission" date="2019-07" db="EMBL/GenBank/DDBJ databases">
        <title>Genome sequence of 2 isolates from Red Sea Mangroves.</title>
        <authorList>
            <person name="Sefrji F."/>
            <person name="Michoud G."/>
            <person name="Merlino G."/>
            <person name="Daffonchio D."/>
        </authorList>
    </citation>
    <scope>NUCLEOTIDE SEQUENCE [LARGE SCALE GENOMIC DNA]</scope>
    <source>
        <strain evidence="15 16">R1DC41</strain>
    </source>
</reference>
<dbReference type="InterPro" id="IPR035911">
    <property type="entry name" value="MurE/MurF_N"/>
</dbReference>
<dbReference type="GO" id="GO:0047480">
    <property type="term" value="F:UDP-N-acetylmuramoyl-tripeptide-D-alanyl-D-alanine ligase activity"/>
    <property type="evidence" value="ECO:0007669"/>
    <property type="project" value="UniProtKB-UniRule"/>
</dbReference>
<dbReference type="AlphaFoldDB" id="A0A7S8CE00"/>
<keyword evidence="9 10" id="KW-0961">Cell wall biogenesis/degradation</keyword>
<evidence type="ECO:0000256" key="7">
    <source>
        <dbReference type="ARBA" id="ARBA00022984"/>
    </source>
</evidence>
<name>A0A7S8CE00_9BACI</name>
<evidence type="ECO:0000256" key="6">
    <source>
        <dbReference type="ARBA" id="ARBA00022960"/>
    </source>
</evidence>
<dbReference type="KEGG" id="mcui:G8O30_15175"/>
<evidence type="ECO:0000256" key="11">
    <source>
        <dbReference type="RuleBase" id="RU004136"/>
    </source>
</evidence>
<dbReference type="GO" id="GO:0051301">
    <property type="term" value="P:cell division"/>
    <property type="evidence" value="ECO:0007669"/>
    <property type="project" value="UniProtKB-KW"/>
</dbReference>
<keyword evidence="4 10" id="KW-0547">Nucleotide-binding</keyword>
<dbReference type="EC" id="6.3.2.10" evidence="10 11"/>
<dbReference type="SUPFAM" id="SSF53623">
    <property type="entry name" value="MurD-like peptide ligases, catalytic domain"/>
    <property type="match status" value="1"/>
</dbReference>
<evidence type="ECO:0000256" key="1">
    <source>
        <dbReference type="ARBA" id="ARBA00022490"/>
    </source>
</evidence>
<dbReference type="PANTHER" id="PTHR43024">
    <property type="entry name" value="UDP-N-ACETYLMURAMOYL-TRIPEPTIDE--D-ALANYL-D-ALANINE LIGASE"/>
    <property type="match status" value="1"/>
</dbReference>
<dbReference type="SUPFAM" id="SSF53244">
    <property type="entry name" value="MurD-like peptide ligases, peptide-binding domain"/>
    <property type="match status" value="1"/>
</dbReference>
<dbReference type="Gene3D" id="3.40.1390.10">
    <property type="entry name" value="MurE/MurF, N-terminal domain"/>
    <property type="match status" value="1"/>
</dbReference>
<proteinExistence type="inferred from homology"/>
<dbReference type="InterPro" id="IPR013221">
    <property type="entry name" value="Mur_ligase_cen"/>
</dbReference>
<dbReference type="EMBL" id="CP049742">
    <property type="protein sequence ID" value="QPC48177.1"/>
    <property type="molecule type" value="Genomic_DNA"/>
</dbReference>
<gene>
    <name evidence="10" type="primary">murF</name>
    <name evidence="15" type="ORF">G8O30_15175</name>
</gene>
<dbReference type="InterPro" id="IPR004101">
    <property type="entry name" value="Mur_ligase_C"/>
</dbReference>
<evidence type="ECO:0000256" key="8">
    <source>
        <dbReference type="ARBA" id="ARBA00023306"/>
    </source>
</evidence>
<evidence type="ECO:0000313" key="15">
    <source>
        <dbReference type="EMBL" id="QPC48177.1"/>
    </source>
</evidence>
<organism evidence="15 16">
    <name type="scientific">Mangrovibacillus cuniculi</name>
    <dbReference type="NCBI Taxonomy" id="2593652"/>
    <lineage>
        <taxon>Bacteria</taxon>
        <taxon>Bacillati</taxon>
        <taxon>Bacillota</taxon>
        <taxon>Bacilli</taxon>
        <taxon>Bacillales</taxon>
        <taxon>Bacillaceae</taxon>
        <taxon>Mangrovibacillus</taxon>
    </lineage>
</organism>
<dbReference type="HAMAP" id="MF_02019">
    <property type="entry name" value="MurF"/>
    <property type="match status" value="1"/>
</dbReference>
<comment type="function">
    <text evidence="10 11">Involved in cell wall formation. Catalyzes the final step in the synthesis of UDP-N-acetylmuramoyl-pentapeptide, the precursor of murein.</text>
</comment>
<keyword evidence="2 10" id="KW-0436">Ligase</keyword>
<dbReference type="Pfam" id="PF08245">
    <property type="entry name" value="Mur_ligase_M"/>
    <property type="match status" value="1"/>
</dbReference>
<evidence type="ECO:0000256" key="2">
    <source>
        <dbReference type="ARBA" id="ARBA00022598"/>
    </source>
</evidence>
<dbReference type="InterPro" id="IPR051046">
    <property type="entry name" value="MurCDEF_CellWall_CoF430Synth"/>
</dbReference>
<keyword evidence="7 10" id="KW-0573">Peptidoglycan synthesis</keyword>
<dbReference type="SUPFAM" id="SSF63418">
    <property type="entry name" value="MurE/MurF N-terminal domain"/>
    <property type="match status" value="1"/>
</dbReference>
<dbReference type="UniPathway" id="UPA00219"/>
<dbReference type="GO" id="GO:0009252">
    <property type="term" value="P:peptidoglycan biosynthetic process"/>
    <property type="evidence" value="ECO:0007669"/>
    <property type="project" value="UniProtKB-UniRule"/>
</dbReference>
<accession>A0A7S8CE00</accession>
<dbReference type="Proteomes" id="UP000593626">
    <property type="component" value="Chromosome"/>
</dbReference>
<dbReference type="GO" id="GO:0005737">
    <property type="term" value="C:cytoplasm"/>
    <property type="evidence" value="ECO:0007669"/>
    <property type="project" value="UniProtKB-SubCell"/>
</dbReference>
<comment type="subcellular location">
    <subcellularLocation>
        <location evidence="10 11">Cytoplasm</location>
    </subcellularLocation>
</comment>
<dbReference type="InterPro" id="IPR000713">
    <property type="entry name" value="Mur_ligase_N"/>
</dbReference>
<dbReference type="GO" id="GO:0005524">
    <property type="term" value="F:ATP binding"/>
    <property type="evidence" value="ECO:0007669"/>
    <property type="project" value="UniProtKB-UniRule"/>
</dbReference>
<dbReference type="Pfam" id="PF01225">
    <property type="entry name" value="Mur_ligase"/>
    <property type="match status" value="1"/>
</dbReference>
<evidence type="ECO:0000256" key="10">
    <source>
        <dbReference type="HAMAP-Rule" id="MF_02019"/>
    </source>
</evidence>
<dbReference type="GO" id="GO:0071555">
    <property type="term" value="P:cell wall organization"/>
    <property type="evidence" value="ECO:0007669"/>
    <property type="project" value="UniProtKB-KW"/>
</dbReference>
<dbReference type="PANTHER" id="PTHR43024:SF1">
    <property type="entry name" value="UDP-N-ACETYLMURAMOYL-TRIPEPTIDE--D-ALANYL-D-ALANINE LIGASE"/>
    <property type="match status" value="1"/>
</dbReference>
<evidence type="ECO:0000313" key="16">
    <source>
        <dbReference type="Proteomes" id="UP000593626"/>
    </source>
</evidence>
<dbReference type="RefSeq" id="WP_239672860.1">
    <property type="nucleotide sequence ID" value="NZ_CP049742.1"/>
</dbReference>
<evidence type="ECO:0000256" key="3">
    <source>
        <dbReference type="ARBA" id="ARBA00022618"/>
    </source>
</evidence>
<keyword evidence="1 10" id="KW-0963">Cytoplasm</keyword>
<keyword evidence="8 10" id="KW-0131">Cell cycle</keyword>
<protein>
    <recommendedName>
        <fullName evidence="10 11">UDP-N-acetylmuramoyl-tripeptide--D-alanyl-D-alanine ligase</fullName>
        <ecNumber evidence="10 11">6.3.2.10</ecNumber>
    </recommendedName>
    <alternativeName>
        <fullName evidence="10">D-alanyl-D-alanine-adding enzyme</fullName>
    </alternativeName>
</protein>
<feature type="binding site" evidence="10">
    <location>
        <begin position="115"/>
        <end position="121"/>
    </location>
    <ligand>
        <name>ATP</name>
        <dbReference type="ChEBI" id="CHEBI:30616"/>
    </ligand>
</feature>
<feature type="domain" description="Mur ligase C-terminal" evidence="13">
    <location>
        <begin position="320"/>
        <end position="446"/>
    </location>
</feature>
<evidence type="ECO:0000259" key="13">
    <source>
        <dbReference type="Pfam" id="PF02875"/>
    </source>
</evidence>
<sequence>MKKTIRDLVALLPFSHTVHNAQDRLDEVIDHVTIDSRTAREGSLFVPLPGANVDGHEFVAPSFDKGVTASFWKKGTDGMPSNGVIIEVEDPEIALQQLSKAYRDSLTLKVVAITGSNGKTTTKDMIASVLGVKAKVQKTKGNYNNHLGVPLTLLDLEEDTDISIVEMGMSARGEIRFLTKLARPDFAVVTNIGESHMQELGSRHGISEAKLEIAEGLDTSGTLFLCGDEPLLTRHMDDPREYAVKTFGRKTENDLHSSAEEMTTTGTSFQVNGYESRFHMPVLGQHNVSNALAAISIAKELGYEESEIQGGLAAIELTPMRMQLVNGKRGVTILNDAYNASATSMKAAIEFLAAFPLEDGRKIVVLADALELGDQEKELHLDVGRSIPMDEVDVVVTFGELGGWIAKGAAEQAAERVHHFEDKKAAQAFLEETVTAGDFLLIKGSRGMKVEETIQFLL</sequence>
<evidence type="ECO:0000256" key="5">
    <source>
        <dbReference type="ARBA" id="ARBA00022840"/>
    </source>
</evidence>
<comment type="catalytic activity">
    <reaction evidence="10 11">
        <text>D-alanyl-D-alanine + UDP-N-acetyl-alpha-D-muramoyl-L-alanyl-gamma-D-glutamyl-meso-2,6-diaminopimelate + ATP = UDP-N-acetyl-alpha-D-muramoyl-L-alanyl-gamma-D-glutamyl-meso-2,6-diaminopimeloyl-D-alanyl-D-alanine + ADP + phosphate + H(+)</text>
        <dbReference type="Rhea" id="RHEA:28374"/>
        <dbReference type="ChEBI" id="CHEBI:15378"/>
        <dbReference type="ChEBI" id="CHEBI:30616"/>
        <dbReference type="ChEBI" id="CHEBI:43474"/>
        <dbReference type="ChEBI" id="CHEBI:57822"/>
        <dbReference type="ChEBI" id="CHEBI:61386"/>
        <dbReference type="ChEBI" id="CHEBI:83905"/>
        <dbReference type="ChEBI" id="CHEBI:456216"/>
        <dbReference type="EC" id="6.3.2.10"/>
    </reaction>
</comment>
<dbReference type="Gene3D" id="3.40.1190.10">
    <property type="entry name" value="Mur-like, catalytic domain"/>
    <property type="match status" value="1"/>
</dbReference>
<dbReference type="InterPro" id="IPR005863">
    <property type="entry name" value="UDP-N-AcMur_synth"/>
</dbReference>
<evidence type="ECO:0000259" key="14">
    <source>
        <dbReference type="Pfam" id="PF08245"/>
    </source>
</evidence>
<feature type="domain" description="Mur ligase central" evidence="14">
    <location>
        <begin position="113"/>
        <end position="297"/>
    </location>
</feature>
<keyword evidence="5 10" id="KW-0067">ATP-binding</keyword>
<evidence type="ECO:0000259" key="12">
    <source>
        <dbReference type="Pfam" id="PF01225"/>
    </source>
</evidence>